<dbReference type="AlphaFoldDB" id="A0A1V2EY47"/>
<dbReference type="Pfam" id="PF07869">
    <property type="entry name" value="DUF1656"/>
    <property type="match status" value="1"/>
</dbReference>
<evidence type="ECO:0000313" key="6">
    <source>
        <dbReference type="EMBL" id="ONF97084.1"/>
    </source>
</evidence>
<proteinExistence type="predicted"/>
<sequence>MKGEIAIGGVFVPTLLLLGIAALVLTFAIVRVMNAFGLHRIFAYRAAVDLAIFVLVIGGLAVLLQTFGIPL</sequence>
<feature type="transmembrane region" description="Helical" evidence="5">
    <location>
        <begin position="6"/>
        <end position="30"/>
    </location>
</feature>
<gene>
    <name evidence="6" type="ORF">SPHI_05200</name>
</gene>
<accession>A0A1V2EY47</accession>
<dbReference type="EMBL" id="MPSB01000002">
    <property type="protein sequence ID" value="ONF97084.1"/>
    <property type="molecule type" value="Genomic_DNA"/>
</dbReference>
<evidence type="ECO:0000256" key="3">
    <source>
        <dbReference type="ARBA" id="ARBA00022989"/>
    </source>
</evidence>
<feature type="transmembrane region" description="Helical" evidence="5">
    <location>
        <begin position="42"/>
        <end position="64"/>
    </location>
</feature>
<dbReference type="InterPro" id="IPR012451">
    <property type="entry name" value="DUF1656"/>
</dbReference>
<evidence type="ECO:0000256" key="2">
    <source>
        <dbReference type="ARBA" id="ARBA00022692"/>
    </source>
</evidence>
<evidence type="ECO:0000256" key="4">
    <source>
        <dbReference type="ARBA" id="ARBA00023136"/>
    </source>
</evidence>
<keyword evidence="3 5" id="KW-1133">Transmembrane helix</keyword>
<evidence type="ECO:0000256" key="5">
    <source>
        <dbReference type="SAM" id="Phobius"/>
    </source>
</evidence>
<dbReference type="RefSeq" id="WP_076743345.1">
    <property type="nucleotide sequence ID" value="NZ_MPSB01000002.1"/>
</dbReference>
<organism evidence="6 7">
    <name type="scientific">Sphingomonas jeddahensis</name>
    <dbReference type="NCBI Taxonomy" id="1915074"/>
    <lineage>
        <taxon>Bacteria</taxon>
        <taxon>Pseudomonadati</taxon>
        <taxon>Pseudomonadota</taxon>
        <taxon>Alphaproteobacteria</taxon>
        <taxon>Sphingomonadales</taxon>
        <taxon>Sphingomonadaceae</taxon>
        <taxon>Sphingomonas</taxon>
    </lineage>
</organism>
<dbReference type="STRING" id="1915074.SPHI_05200"/>
<keyword evidence="2 5" id="KW-0812">Transmembrane</keyword>
<comment type="caution">
    <text evidence="6">The sequence shown here is derived from an EMBL/GenBank/DDBJ whole genome shotgun (WGS) entry which is preliminary data.</text>
</comment>
<name>A0A1V2EY47_9SPHN</name>
<evidence type="ECO:0000256" key="1">
    <source>
        <dbReference type="ARBA" id="ARBA00022475"/>
    </source>
</evidence>
<reference evidence="6 7" key="1">
    <citation type="submission" date="2016-11" db="EMBL/GenBank/DDBJ databases">
        <title>Genome sequence of Sphingomonas jeddahensis G39.</title>
        <authorList>
            <person name="Poehlein A."/>
            <person name="Wuebbeler J.H."/>
            <person name="Steinbuechel A."/>
            <person name="Daniel R."/>
        </authorList>
    </citation>
    <scope>NUCLEOTIDE SEQUENCE [LARGE SCALE GENOMIC DNA]</scope>
    <source>
        <strain evidence="6 7">G39</strain>
    </source>
</reference>
<evidence type="ECO:0008006" key="8">
    <source>
        <dbReference type="Google" id="ProtNLM"/>
    </source>
</evidence>
<dbReference type="Proteomes" id="UP000188729">
    <property type="component" value="Unassembled WGS sequence"/>
</dbReference>
<keyword evidence="4 5" id="KW-0472">Membrane</keyword>
<dbReference type="OrthoDB" id="7021192at2"/>
<evidence type="ECO:0000313" key="7">
    <source>
        <dbReference type="Proteomes" id="UP000188729"/>
    </source>
</evidence>
<keyword evidence="1" id="KW-1003">Cell membrane</keyword>
<keyword evidence="7" id="KW-1185">Reference proteome</keyword>
<protein>
    <recommendedName>
        <fullName evidence="8">DUF1656 domain-containing protein</fullName>
    </recommendedName>
</protein>